<comment type="caution">
    <text evidence="2">The sequence shown here is derived from an EMBL/GenBank/DDBJ whole genome shotgun (WGS) entry which is preliminary data.</text>
</comment>
<evidence type="ECO:0000313" key="2">
    <source>
        <dbReference type="EMBL" id="EJN58528.1"/>
    </source>
</evidence>
<accession>J2ZZQ4</accession>
<dbReference type="Proteomes" id="UP000007813">
    <property type="component" value="Unassembled WGS sequence"/>
</dbReference>
<dbReference type="AlphaFoldDB" id="J2ZZQ4"/>
<keyword evidence="1" id="KW-1133">Transmembrane helix</keyword>
<feature type="transmembrane region" description="Helical" evidence="1">
    <location>
        <begin position="7"/>
        <end position="31"/>
    </location>
</feature>
<reference evidence="2 3" key="1">
    <citation type="journal article" date="2012" name="J. Bacteriol.">
        <title>Draft Genome Sequence of the Extremely Halophilic Archaeon Halogranum salarium B-1T.</title>
        <authorList>
            <person name="Kim K.K."/>
            <person name="Lee K.C."/>
            <person name="Lee J.S."/>
        </authorList>
    </citation>
    <scope>NUCLEOTIDE SEQUENCE [LARGE SCALE GENOMIC DNA]</scope>
    <source>
        <strain evidence="2 3">B-1</strain>
    </source>
</reference>
<protein>
    <submittedName>
        <fullName evidence="2">Uncharacterized protein</fullName>
    </submittedName>
</protein>
<organism evidence="2 3">
    <name type="scientific">Halogranum salarium B-1</name>
    <dbReference type="NCBI Taxonomy" id="1210908"/>
    <lineage>
        <taxon>Archaea</taxon>
        <taxon>Methanobacteriati</taxon>
        <taxon>Methanobacteriota</taxon>
        <taxon>Stenosarchaea group</taxon>
        <taxon>Halobacteria</taxon>
        <taxon>Halobacteriales</taxon>
        <taxon>Haloferacaceae</taxon>
    </lineage>
</organism>
<dbReference type="EMBL" id="ALJD01000008">
    <property type="protein sequence ID" value="EJN58528.1"/>
    <property type="molecule type" value="Genomic_DNA"/>
</dbReference>
<keyword evidence="1" id="KW-0472">Membrane</keyword>
<keyword evidence="1" id="KW-0812">Transmembrane</keyword>
<proteinExistence type="predicted"/>
<gene>
    <name evidence="2" type="ORF">HSB1_30060</name>
</gene>
<evidence type="ECO:0000313" key="3">
    <source>
        <dbReference type="Proteomes" id="UP000007813"/>
    </source>
</evidence>
<sequence>MENVNEIAVLVIALVGAALFAYLAYGFGLALTEWFDQLPWLLS</sequence>
<name>J2ZZQ4_9EURY</name>
<evidence type="ECO:0000256" key="1">
    <source>
        <dbReference type="SAM" id="Phobius"/>
    </source>
</evidence>